<protein>
    <recommendedName>
        <fullName evidence="4">Pectinesterase inhibitor domain-containing protein</fullName>
    </recommendedName>
</protein>
<feature type="chain" id="PRO_5032381321" description="Pectinesterase inhibitor domain-containing protein" evidence="1">
    <location>
        <begin position="27"/>
        <end position="196"/>
    </location>
</feature>
<comment type="caution">
    <text evidence="2">The sequence shown here is derived from an EMBL/GenBank/DDBJ whole genome shotgun (WGS) entry which is preliminary data.</text>
</comment>
<dbReference type="AlphaFoldDB" id="A0A833QWP4"/>
<gene>
    <name evidence="2" type="ORF">FCM35_KLT07435</name>
</gene>
<organism evidence="2 3">
    <name type="scientific">Carex littledalei</name>
    <dbReference type="NCBI Taxonomy" id="544730"/>
    <lineage>
        <taxon>Eukaryota</taxon>
        <taxon>Viridiplantae</taxon>
        <taxon>Streptophyta</taxon>
        <taxon>Embryophyta</taxon>
        <taxon>Tracheophyta</taxon>
        <taxon>Spermatophyta</taxon>
        <taxon>Magnoliopsida</taxon>
        <taxon>Liliopsida</taxon>
        <taxon>Poales</taxon>
        <taxon>Cyperaceae</taxon>
        <taxon>Cyperoideae</taxon>
        <taxon>Cariceae</taxon>
        <taxon>Carex</taxon>
        <taxon>Carex subgen. Euthyceras</taxon>
    </lineage>
</organism>
<proteinExistence type="predicted"/>
<feature type="signal peptide" evidence="1">
    <location>
        <begin position="1"/>
        <end position="26"/>
    </location>
</feature>
<name>A0A833QWP4_9POAL</name>
<evidence type="ECO:0008006" key="4">
    <source>
        <dbReference type="Google" id="ProtNLM"/>
    </source>
</evidence>
<dbReference type="Proteomes" id="UP000623129">
    <property type="component" value="Unassembled WGS sequence"/>
</dbReference>
<evidence type="ECO:0000256" key="1">
    <source>
        <dbReference type="SAM" id="SignalP"/>
    </source>
</evidence>
<sequence length="196" mass="20991">MAATTPTFSLLLLVSLLSLSTTETIATFINPLTIPSCTGHPAFLKCAHDIQSAIIGTGSVEIGAGAHTISILLGSIDVANASYINVLHFLSSNRIESDFNKSVHSAFHTAIRDIKCASKVLNGKTTLSSSELHEIQNSLKIANQNVAKFIVSLKYPNTNINSSLHSLIDQSINLTALSLQIFEQLSGKVSVESKYH</sequence>
<evidence type="ECO:0000313" key="2">
    <source>
        <dbReference type="EMBL" id="KAF3327317.1"/>
    </source>
</evidence>
<reference evidence="2" key="1">
    <citation type="submission" date="2020-01" db="EMBL/GenBank/DDBJ databases">
        <title>Genome sequence of Kobresia littledalei, the first chromosome-level genome in the family Cyperaceae.</title>
        <authorList>
            <person name="Qu G."/>
        </authorList>
    </citation>
    <scope>NUCLEOTIDE SEQUENCE</scope>
    <source>
        <strain evidence="2">C.B.Clarke</strain>
        <tissue evidence="2">Leaf</tissue>
    </source>
</reference>
<evidence type="ECO:0000313" key="3">
    <source>
        <dbReference type="Proteomes" id="UP000623129"/>
    </source>
</evidence>
<dbReference type="EMBL" id="SWLB01000017">
    <property type="protein sequence ID" value="KAF3327317.1"/>
    <property type="molecule type" value="Genomic_DNA"/>
</dbReference>
<keyword evidence="1" id="KW-0732">Signal</keyword>
<accession>A0A833QWP4</accession>
<keyword evidence="3" id="KW-1185">Reference proteome</keyword>